<feature type="transmembrane region" description="Helical" evidence="2">
    <location>
        <begin position="161"/>
        <end position="179"/>
    </location>
</feature>
<evidence type="ECO:0008006" key="5">
    <source>
        <dbReference type="Google" id="ProtNLM"/>
    </source>
</evidence>
<keyword evidence="2" id="KW-1133">Transmembrane helix</keyword>
<dbReference type="GO" id="GO:0008643">
    <property type="term" value="P:carbohydrate transport"/>
    <property type="evidence" value="ECO:0007669"/>
    <property type="project" value="InterPro"/>
</dbReference>
<dbReference type="EMBL" id="JARKIK010000014">
    <property type="protein sequence ID" value="KAK8747739.1"/>
    <property type="molecule type" value="Genomic_DNA"/>
</dbReference>
<feature type="transmembrane region" description="Helical" evidence="2">
    <location>
        <begin position="12"/>
        <end position="34"/>
    </location>
</feature>
<feature type="transmembrane region" description="Helical" evidence="2">
    <location>
        <begin position="359"/>
        <end position="376"/>
    </location>
</feature>
<keyword evidence="2" id="KW-0812">Transmembrane</keyword>
<dbReference type="Pfam" id="PF13347">
    <property type="entry name" value="MFS_2"/>
    <property type="match status" value="1"/>
</dbReference>
<protein>
    <recommendedName>
        <fullName evidence="5">Major facilitator superfamily domain-containing protein 12</fullName>
    </recommendedName>
</protein>
<keyword evidence="2" id="KW-0472">Membrane</keyword>
<evidence type="ECO:0000313" key="3">
    <source>
        <dbReference type="EMBL" id="KAK8747739.1"/>
    </source>
</evidence>
<dbReference type="AlphaFoldDB" id="A0AAW0Y6X6"/>
<dbReference type="PANTHER" id="PTHR11328">
    <property type="entry name" value="MAJOR FACILITATOR SUPERFAMILY DOMAIN-CONTAINING PROTEIN"/>
    <property type="match status" value="1"/>
</dbReference>
<feature type="transmembrane region" description="Helical" evidence="2">
    <location>
        <begin position="86"/>
        <end position="103"/>
    </location>
</feature>
<feature type="transmembrane region" description="Helical" evidence="2">
    <location>
        <begin position="422"/>
        <end position="444"/>
    </location>
</feature>
<comment type="caution">
    <text evidence="3">The sequence shown here is derived from an EMBL/GenBank/DDBJ whole genome shotgun (WGS) entry which is preliminary data.</text>
</comment>
<evidence type="ECO:0000256" key="1">
    <source>
        <dbReference type="ARBA" id="ARBA00008335"/>
    </source>
</evidence>
<dbReference type="FunFam" id="1.20.1250.20:FF:000431">
    <property type="entry name" value="Predicted protein"/>
    <property type="match status" value="1"/>
</dbReference>
<feature type="transmembrane region" description="Helical" evidence="2">
    <location>
        <begin position="456"/>
        <end position="476"/>
    </location>
</feature>
<dbReference type="InterPro" id="IPR039672">
    <property type="entry name" value="MFS_2"/>
</dbReference>
<feature type="transmembrane region" description="Helical" evidence="2">
    <location>
        <begin position="40"/>
        <end position="65"/>
    </location>
</feature>
<feature type="transmembrane region" description="Helical" evidence="2">
    <location>
        <begin position="388"/>
        <end position="410"/>
    </location>
</feature>
<dbReference type="GO" id="GO:0005886">
    <property type="term" value="C:plasma membrane"/>
    <property type="evidence" value="ECO:0007669"/>
    <property type="project" value="TreeGrafter"/>
</dbReference>
<proteinExistence type="inferred from homology"/>
<organism evidence="3 4">
    <name type="scientific">Cherax quadricarinatus</name>
    <name type="common">Australian red claw crayfish</name>
    <dbReference type="NCBI Taxonomy" id="27406"/>
    <lineage>
        <taxon>Eukaryota</taxon>
        <taxon>Metazoa</taxon>
        <taxon>Ecdysozoa</taxon>
        <taxon>Arthropoda</taxon>
        <taxon>Crustacea</taxon>
        <taxon>Multicrustacea</taxon>
        <taxon>Malacostraca</taxon>
        <taxon>Eumalacostraca</taxon>
        <taxon>Eucarida</taxon>
        <taxon>Decapoda</taxon>
        <taxon>Pleocyemata</taxon>
        <taxon>Astacidea</taxon>
        <taxon>Parastacoidea</taxon>
        <taxon>Parastacidae</taxon>
        <taxon>Cherax</taxon>
    </lineage>
</organism>
<dbReference type="PANTHER" id="PTHR11328:SF28">
    <property type="entry name" value="MAJOR FACILITATOR SUPERFAMILY DOMAIN-CONTAINING PROTEIN 12"/>
    <property type="match status" value="1"/>
</dbReference>
<dbReference type="GO" id="GO:0015293">
    <property type="term" value="F:symporter activity"/>
    <property type="evidence" value="ECO:0007669"/>
    <property type="project" value="InterPro"/>
</dbReference>
<keyword evidence="4" id="KW-1185">Reference proteome</keyword>
<feature type="transmembrane region" description="Helical" evidence="2">
    <location>
        <begin position="238"/>
        <end position="257"/>
    </location>
</feature>
<dbReference type="CDD" id="cd17491">
    <property type="entry name" value="MFS_MFSD12"/>
    <property type="match status" value="1"/>
</dbReference>
<comment type="similarity">
    <text evidence="1">Belongs to the major facilitator superfamily.</text>
</comment>
<dbReference type="SUPFAM" id="SSF103473">
    <property type="entry name" value="MFS general substrate transporter"/>
    <property type="match status" value="1"/>
</dbReference>
<evidence type="ECO:0000256" key="2">
    <source>
        <dbReference type="SAM" id="Phobius"/>
    </source>
</evidence>
<feature type="transmembrane region" description="Helical" evidence="2">
    <location>
        <begin position="292"/>
        <end position="308"/>
    </location>
</feature>
<feature type="transmembrane region" description="Helical" evidence="2">
    <location>
        <begin position="118"/>
        <end position="140"/>
    </location>
</feature>
<feature type="transmembrane region" description="Helical" evidence="2">
    <location>
        <begin position="328"/>
        <end position="347"/>
    </location>
</feature>
<sequence>MDKQSLPWVTKLSYGVGHVFNDLCASMWFTYLLIYYEKVLLFSSTMAGLVLLVGQVADGISTPIVGIFSDKENKIGLCARYGRRKVWHLLGTLLVFLSFPFIFNSCLGCQDADMWAQFAYYCFFVCVFQFGWACVQISHLALIPDLTYKKHQRTELNSIRYAFTVLANLSVFTITFVVLNTSANPPGPIGTNSTASTTMVPVTDASDSLTSTLSGEVDYSHDDTNSIGPEDTTKFRNIALICCVVGAVFSFVFHAGVTEPTFVSHKTKTKLALEKNQTSNKAMKKIDWFKELPFYQVALLYMATRLYVNLYQVYIPLYVQDTLLLSETFVATVPFAMYLAGFVGSLIMKEINKKIGRKGTFTLGCCVGLTGCLWVWCGKGGYFNQWGVFLVAALLGIGGSTLLITSLSITADLIGENVEGGAFVYGFMSLVDKISNGIIIMAIQNSDPDESWYYRSVIAFACGSACLLGILVIISLRKVKVGQRKGASQVLDILAESDDSRSSVEGIDNPVICVISEDKLSPAVGSPKVCQLRAQGTRTSCQCDICSLCHQGTLNSISGSNNNHYAGHLSVNDLSTSTNHIDDNLGVPQLPTHDTPSMCHPGAADVLKVSHSKVEE</sequence>
<gene>
    <name evidence="3" type="ORF">OTU49_016567</name>
</gene>
<dbReference type="Proteomes" id="UP001445076">
    <property type="component" value="Unassembled WGS sequence"/>
</dbReference>
<evidence type="ECO:0000313" key="4">
    <source>
        <dbReference type="Proteomes" id="UP001445076"/>
    </source>
</evidence>
<dbReference type="InterPro" id="IPR036259">
    <property type="entry name" value="MFS_trans_sf"/>
</dbReference>
<reference evidence="3 4" key="1">
    <citation type="journal article" date="2024" name="BMC Genomics">
        <title>Genome assembly of redclaw crayfish (Cherax quadricarinatus) provides insights into its immune adaptation and hypoxia tolerance.</title>
        <authorList>
            <person name="Liu Z."/>
            <person name="Zheng J."/>
            <person name="Li H."/>
            <person name="Fang K."/>
            <person name="Wang S."/>
            <person name="He J."/>
            <person name="Zhou D."/>
            <person name="Weng S."/>
            <person name="Chi M."/>
            <person name="Gu Z."/>
            <person name="He J."/>
            <person name="Li F."/>
            <person name="Wang M."/>
        </authorList>
    </citation>
    <scope>NUCLEOTIDE SEQUENCE [LARGE SCALE GENOMIC DNA]</scope>
    <source>
        <strain evidence="3">ZL_2023a</strain>
    </source>
</reference>
<dbReference type="Gene3D" id="1.20.1250.20">
    <property type="entry name" value="MFS general substrate transporter like domains"/>
    <property type="match status" value="2"/>
</dbReference>
<name>A0AAW0Y6X6_CHEQU</name>
<accession>A0AAW0Y6X6</accession>